<organism evidence="2 3">
    <name type="scientific">Babesia bigemina</name>
    <dbReference type="NCBI Taxonomy" id="5866"/>
    <lineage>
        <taxon>Eukaryota</taxon>
        <taxon>Sar</taxon>
        <taxon>Alveolata</taxon>
        <taxon>Apicomplexa</taxon>
        <taxon>Aconoidasida</taxon>
        <taxon>Piroplasmida</taxon>
        <taxon>Babesiidae</taxon>
        <taxon>Babesia</taxon>
    </lineage>
</organism>
<dbReference type="GeneID" id="24565186"/>
<dbReference type="Proteomes" id="UP000033188">
    <property type="component" value="Chromosome 3"/>
</dbReference>
<gene>
    <name evidence="2" type="ORF">BBBOND_0305480</name>
</gene>
<keyword evidence="3" id="KW-1185">Reference proteome</keyword>
<name>A0A061DDW9_BABBI</name>
<dbReference type="OrthoDB" id="364501at2759"/>
<proteinExistence type="predicted"/>
<accession>A0A061DDW9</accession>
<dbReference type="RefSeq" id="XP_012768831.1">
    <property type="nucleotide sequence ID" value="XM_012913377.1"/>
</dbReference>
<dbReference type="VEuPathDB" id="PiroplasmaDB:BBBOND_0305480"/>
<evidence type="ECO:0000313" key="2">
    <source>
        <dbReference type="EMBL" id="CDR96645.1"/>
    </source>
</evidence>
<dbReference type="EMBL" id="LK391709">
    <property type="protein sequence ID" value="CDR96645.1"/>
    <property type="molecule type" value="Genomic_DNA"/>
</dbReference>
<reference evidence="3" key="1">
    <citation type="journal article" date="2014" name="Nucleic Acids Res.">
        <title>The evolutionary dynamics of variant antigen genes in Babesia reveal a history of genomic innovation underlying host-parasite interaction.</title>
        <authorList>
            <person name="Jackson A.P."/>
            <person name="Otto T.D."/>
            <person name="Darby A."/>
            <person name="Ramaprasad A."/>
            <person name="Xia D."/>
            <person name="Echaide I.E."/>
            <person name="Farber M."/>
            <person name="Gahlot S."/>
            <person name="Gamble J."/>
            <person name="Gupta D."/>
            <person name="Gupta Y."/>
            <person name="Jackson L."/>
            <person name="Malandrin L."/>
            <person name="Malas T.B."/>
            <person name="Moussa E."/>
            <person name="Nair M."/>
            <person name="Reid A.J."/>
            <person name="Sanders M."/>
            <person name="Sharma J."/>
            <person name="Tracey A."/>
            <person name="Quail M.A."/>
            <person name="Weir W."/>
            <person name="Wastling J.M."/>
            <person name="Hall N."/>
            <person name="Willadsen P."/>
            <person name="Lingelbach K."/>
            <person name="Shiels B."/>
            <person name="Tait A."/>
            <person name="Berriman M."/>
            <person name="Allred D.R."/>
            <person name="Pain A."/>
        </authorList>
    </citation>
    <scope>NUCLEOTIDE SEQUENCE [LARGE SCALE GENOMIC DNA]</scope>
    <source>
        <strain evidence="3">Bond</strain>
    </source>
</reference>
<protein>
    <submittedName>
        <fullName evidence="2">Uncharacterized protein</fullName>
    </submittedName>
</protein>
<sequence length="139" mass="16071">MTSDVMEQLASIAAGGMSLEEARQMRETQARRLEAKIERRKAQVKETMKALRQHKTALATRLQKRQAEIVELKNEFDMVMADYKLECRKLAEQDSKDLHEFYLWAKDEIAKCAQSALERAPVEDNTEIMRALNVILKNC</sequence>
<evidence type="ECO:0000256" key="1">
    <source>
        <dbReference type="SAM" id="Coils"/>
    </source>
</evidence>
<keyword evidence="1" id="KW-0175">Coiled coil</keyword>
<dbReference type="AlphaFoldDB" id="A0A061DDW9"/>
<dbReference type="KEGG" id="bbig:BBBOND_0305480"/>
<evidence type="ECO:0000313" key="3">
    <source>
        <dbReference type="Proteomes" id="UP000033188"/>
    </source>
</evidence>
<feature type="coiled-coil region" evidence="1">
    <location>
        <begin position="19"/>
        <end position="75"/>
    </location>
</feature>